<feature type="chain" id="PRO_5046709800" evidence="2">
    <location>
        <begin position="26"/>
        <end position="272"/>
    </location>
</feature>
<dbReference type="Gene3D" id="3.40.50.1000">
    <property type="entry name" value="HAD superfamily/HAD-like"/>
    <property type="match status" value="1"/>
</dbReference>
<dbReference type="InterPro" id="IPR036412">
    <property type="entry name" value="HAD-like_sf"/>
</dbReference>
<dbReference type="SUPFAM" id="SSF56784">
    <property type="entry name" value="HAD-like"/>
    <property type="match status" value="1"/>
</dbReference>
<keyword evidence="4" id="KW-1185">Reference proteome</keyword>
<dbReference type="Proteomes" id="UP001369082">
    <property type="component" value="Unassembled WGS sequence"/>
</dbReference>
<evidence type="ECO:0000256" key="2">
    <source>
        <dbReference type="SAM" id="SignalP"/>
    </source>
</evidence>
<reference evidence="3 4" key="1">
    <citation type="submission" date="2024-02" db="EMBL/GenBank/DDBJ databases">
        <title>Bacteria isolated from the canopy kelp, Nereocystis luetkeana.</title>
        <authorList>
            <person name="Pfister C.A."/>
            <person name="Younker I.T."/>
            <person name="Light S.H."/>
        </authorList>
    </citation>
    <scope>NUCLEOTIDE SEQUENCE [LARGE SCALE GENOMIC DNA]</scope>
    <source>
        <strain evidence="3 4">TI.1.05</strain>
    </source>
</reference>
<keyword evidence="1 2" id="KW-0732">Signal</keyword>
<dbReference type="EMBL" id="JBAKAZ010000061">
    <property type="protein sequence ID" value="MEL0630516.1"/>
    <property type="molecule type" value="Genomic_DNA"/>
</dbReference>
<gene>
    <name evidence="3" type="ORF">V6256_12940</name>
</gene>
<sequence length="272" mass="30893">MKTLFKQTLKALTVSSVLVTSSLIASENTNVNNPLSYAVAWKQTAAEYQALYYQGFNIAQMHVELALAKHKEGDKPIAIVSDFDDTLVQPLSYWGQLIEKNIDFFDDPIWDKWIPKNAMVASPGAKEFLAFCEENGVEIFYITSREQGEKTFEYALGNIRHLGFPLKDESHLTVLRDTSNKETRQNEIMEDYDVAVFLGDSLNDFRRKYYVKGDVQGRKAKMEEDKTLYGKKYVLFPNPTDGHWLAGIFGQSEPEATPENRQLLKKAAAGEL</sequence>
<dbReference type="RefSeq" id="WP_341598643.1">
    <property type="nucleotide sequence ID" value="NZ_JBAKAZ010000061.1"/>
</dbReference>
<evidence type="ECO:0000313" key="4">
    <source>
        <dbReference type="Proteomes" id="UP001369082"/>
    </source>
</evidence>
<evidence type="ECO:0000256" key="1">
    <source>
        <dbReference type="ARBA" id="ARBA00022729"/>
    </source>
</evidence>
<dbReference type="InterPro" id="IPR023214">
    <property type="entry name" value="HAD_sf"/>
</dbReference>
<feature type="signal peptide" evidence="2">
    <location>
        <begin position="1"/>
        <end position="25"/>
    </location>
</feature>
<name>A0ABU9GTE0_9GAMM</name>
<dbReference type="Pfam" id="PF03767">
    <property type="entry name" value="Acid_phosphat_B"/>
    <property type="match status" value="1"/>
</dbReference>
<organism evidence="3 4">
    <name type="scientific">Psychromonas aquatilis</name>
    <dbReference type="NCBI Taxonomy" id="2005072"/>
    <lineage>
        <taxon>Bacteria</taxon>
        <taxon>Pseudomonadati</taxon>
        <taxon>Pseudomonadota</taxon>
        <taxon>Gammaproteobacteria</taxon>
        <taxon>Alteromonadales</taxon>
        <taxon>Psychromonadaceae</taxon>
        <taxon>Psychromonas</taxon>
    </lineage>
</organism>
<comment type="caution">
    <text evidence="3">The sequence shown here is derived from an EMBL/GenBank/DDBJ whole genome shotgun (WGS) entry which is preliminary data.</text>
</comment>
<accession>A0ABU9GTE0</accession>
<dbReference type="PIRSF" id="PIRSF019271">
    <property type="entry name" value="Acid_Ptase_C"/>
    <property type="match status" value="1"/>
</dbReference>
<protein>
    <submittedName>
        <fullName evidence="3">HAD family acid phosphatase</fullName>
    </submittedName>
</protein>
<dbReference type="InterPro" id="IPR005519">
    <property type="entry name" value="Acid_phosphat_B-like"/>
</dbReference>
<proteinExistence type="predicted"/>
<evidence type="ECO:0000313" key="3">
    <source>
        <dbReference type="EMBL" id="MEL0630516.1"/>
    </source>
</evidence>
<dbReference type="InterPro" id="IPR006423">
    <property type="entry name" value="Lipo_e_P4"/>
</dbReference>